<evidence type="ECO:0000256" key="1">
    <source>
        <dbReference type="SAM" id="MobiDB-lite"/>
    </source>
</evidence>
<keyword evidence="2" id="KW-0472">Membrane</keyword>
<proteinExistence type="predicted"/>
<accession>A0A9W6I6R9</accession>
<dbReference type="RefSeq" id="WP_271221393.1">
    <property type="nucleotide sequence ID" value="NZ_BAAAVD010000038.1"/>
</dbReference>
<feature type="region of interest" description="Disordered" evidence="1">
    <location>
        <begin position="216"/>
        <end position="241"/>
    </location>
</feature>
<gene>
    <name evidence="3" type="ORF">GCM10017600_65070</name>
</gene>
<keyword evidence="4" id="KW-1185">Reference proteome</keyword>
<evidence type="ECO:0008006" key="5">
    <source>
        <dbReference type="Google" id="ProtNLM"/>
    </source>
</evidence>
<dbReference type="Proteomes" id="UP001143474">
    <property type="component" value="Unassembled WGS sequence"/>
</dbReference>
<sequence>MARAVYVETLIRTDLDELWRRTQHPRLHRRWDLRFTEIDYLPRTAGGPQRFRYAVRPLPGLTVAGLGVTFGERHRPDGTRTSALRFSSADPLSPIRSGSGFWRYVPTGDGVRFLTGYGYRPGWGRTADRAVRPLMGWATAWSFDRLRLWLETGRTPERSLRQALVELAVRIAVVCAALSVLLLPTAPAPFALLLPVALTVTAAAVLLPPLPGTPAARRCLRRPPDDRSARPPATLTRLERP</sequence>
<feature type="transmembrane region" description="Helical" evidence="2">
    <location>
        <begin position="190"/>
        <end position="212"/>
    </location>
</feature>
<keyword evidence="2" id="KW-1133">Transmembrane helix</keyword>
<dbReference type="SUPFAM" id="SSF55961">
    <property type="entry name" value="Bet v1-like"/>
    <property type="match status" value="1"/>
</dbReference>
<evidence type="ECO:0000256" key="2">
    <source>
        <dbReference type="SAM" id="Phobius"/>
    </source>
</evidence>
<organism evidence="3 4">
    <name type="scientific">Streptosporangium carneum</name>
    <dbReference type="NCBI Taxonomy" id="47481"/>
    <lineage>
        <taxon>Bacteria</taxon>
        <taxon>Bacillati</taxon>
        <taxon>Actinomycetota</taxon>
        <taxon>Actinomycetes</taxon>
        <taxon>Streptosporangiales</taxon>
        <taxon>Streptosporangiaceae</taxon>
        <taxon>Streptosporangium</taxon>
    </lineage>
</organism>
<comment type="caution">
    <text evidence="3">The sequence shown here is derived from an EMBL/GenBank/DDBJ whole genome shotgun (WGS) entry which is preliminary data.</text>
</comment>
<dbReference type="AlphaFoldDB" id="A0A9W6I6R9"/>
<evidence type="ECO:0000313" key="4">
    <source>
        <dbReference type="Proteomes" id="UP001143474"/>
    </source>
</evidence>
<protein>
    <recommendedName>
        <fullName evidence="5">Membrane protein YndG</fullName>
    </recommendedName>
</protein>
<keyword evidence="2" id="KW-0812">Transmembrane</keyword>
<reference evidence="3" key="1">
    <citation type="journal article" date="2014" name="Int. J. Syst. Evol. Microbiol.">
        <title>Complete genome sequence of Corynebacterium casei LMG S-19264T (=DSM 44701T), isolated from a smear-ripened cheese.</title>
        <authorList>
            <consortium name="US DOE Joint Genome Institute (JGI-PGF)"/>
            <person name="Walter F."/>
            <person name="Albersmeier A."/>
            <person name="Kalinowski J."/>
            <person name="Ruckert C."/>
        </authorList>
    </citation>
    <scope>NUCLEOTIDE SEQUENCE</scope>
    <source>
        <strain evidence="3">VKM Ac-2007</strain>
    </source>
</reference>
<dbReference type="EMBL" id="BSEV01000020">
    <property type="protein sequence ID" value="GLK13096.1"/>
    <property type="molecule type" value="Genomic_DNA"/>
</dbReference>
<feature type="transmembrane region" description="Helical" evidence="2">
    <location>
        <begin position="163"/>
        <end position="184"/>
    </location>
</feature>
<evidence type="ECO:0000313" key="3">
    <source>
        <dbReference type="EMBL" id="GLK13096.1"/>
    </source>
</evidence>
<reference evidence="3" key="2">
    <citation type="submission" date="2023-01" db="EMBL/GenBank/DDBJ databases">
        <authorList>
            <person name="Sun Q."/>
            <person name="Evtushenko L."/>
        </authorList>
    </citation>
    <scope>NUCLEOTIDE SEQUENCE</scope>
    <source>
        <strain evidence="3">VKM Ac-2007</strain>
    </source>
</reference>
<name>A0A9W6I6R9_9ACTN</name>